<organism evidence="2 3">
    <name type="scientific">Vigna unguiculata</name>
    <name type="common">Cowpea</name>
    <dbReference type="NCBI Taxonomy" id="3917"/>
    <lineage>
        <taxon>Eukaryota</taxon>
        <taxon>Viridiplantae</taxon>
        <taxon>Streptophyta</taxon>
        <taxon>Embryophyta</taxon>
        <taxon>Tracheophyta</taxon>
        <taxon>Spermatophyta</taxon>
        <taxon>Magnoliopsida</taxon>
        <taxon>eudicotyledons</taxon>
        <taxon>Gunneridae</taxon>
        <taxon>Pentapetalae</taxon>
        <taxon>rosids</taxon>
        <taxon>fabids</taxon>
        <taxon>Fabales</taxon>
        <taxon>Fabaceae</taxon>
        <taxon>Papilionoideae</taxon>
        <taxon>50 kb inversion clade</taxon>
        <taxon>NPAAA clade</taxon>
        <taxon>indigoferoid/millettioid clade</taxon>
        <taxon>Phaseoleae</taxon>
        <taxon>Vigna</taxon>
    </lineage>
</organism>
<dbReference type="AlphaFoldDB" id="A0A4D6NDN6"/>
<evidence type="ECO:0000313" key="2">
    <source>
        <dbReference type="EMBL" id="QCE10255.1"/>
    </source>
</evidence>
<evidence type="ECO:0000313" key="3">
    <source>
        <dbReference type="Proteomes" id="UP000501690"/>
    </source>
</evidence>
<accession>A0A4D6NDN6</accession>
<feature type="compositionally biased region" description="Low complexity" evidence="1">
    <location>
        <begin position="1"/>
        <end position="26"/>
    </location>
</feature>
<dbReference type="EMBL" id="CP039354">
    <property type="protein sequence ID" value="QCE10255.1"/>
    <property type="molecule type" value="Genomic_DNA"/>
</dbReference>
<feature type="region of interest" description="Disordered" evidence="1">
    <location>
        <begin position="1"/>
        <end position="36"/>
    </location>
</feature>
<proteinExistence type="predicted"/>
<keyword evidence="3" id="KW-1185">Reference proteome</keyword>
<gene>
    <name evidence="2" type="ORF">DEO72_LG10g1483</name>
</gene>
<sequence length="200" mass="22963">MSSSSDRVFLSSSSSERSGGSGSSRVDSSDKEELRNVGRIPMEKVVKVREDPLEELAESSWPMKTGYDWVAADMRTQQSLFWWSRLLKSWLNCTPIFEKGARRDIVVPERVTAVECVCHGREGAIEEFFYMYMCHFSQLHIRLPFDEFTMGVLQLLNVAPTNCIRTAGHTCRHSGCYVWRCICKRLCGRSFTFLLRGREV</sequence>
<dbReference type="Proteomes" id="UP000501690">
    <property type="component" value="Linkage Group LG10"/>
</dbReference>
<evidence type="ECO:0000256" key="1">
    <source>
        <dbReference type="SAM" id="MobiDB-lite"/>
    </source>
</evidence>
<feature type="compositionally biased region" description="Basic and acidic residues" evidence="1">
    <location>
        <begin position="27"/>
        <end position="36"/>
    </location>
</feature>
<reference evidence="2 3" key="1">
    <citation type="submission" date="2019-04" db="EMBL/GenBank/DDBJ databases">
        <title>An improved genome assembly and genetic linkage map for asparagus bean, Vigna unguiculata ssp. sesquipedialis.</title>
        <authorList>
            <person name="Xia Q."/>
            <person name="Zhang R."/>
            <person name="Dong Y."/>
        </authorList>
    </citation>
    <scope>NUCLEOTIDE SEQUENCE [LARGE SCALE GENOMIC DNA]</scope>
    <source>
        <tissue evidence="2">Leaf</tissue>
    </source>
</reference>
<name>A0A4D6NDN6_VIGUN</name>
<protein>
    <submittedName>
        <fullName evidence="2">Uncharacterized protein</fullName>
    </submittedName>
</protein>